<sequence>MSPHPQARVSTDDPRRGGLFRRALRRLASSNEELEAEDRQRIVREAGATPISSCADRQVVDLCGDVSAVTINPHGGKPAMEVELRDGSGTVALVWLGRRRIPGIEAGRAIKVTGRISCTEDGRRVMFNPRYELR</sequence>
<name>A0A1H1M7V4_9ACTN</name>
<dbReference type="AlphaFoldDB" id="A0A1H1M7V4"/>
<evidence type="ECO:0000259" key="1">
    <source>
        <dbReference type="Pfam" id="PF01336"/>
    </source>
</evidence>
<keyword evidence="3" id="KW-1185">Reference proteome</keyword>
<proteinExistence type="predicted"/>
<dbReference type="EMBL" id="LT629772">
    <property type="protein sequence ID" value="SDR82485.1"/>
    <property type="molecule type" value="Genomic_DNA"/>
</dbReference>
<dbReference type="Proteomes" id="UP000199103">
    <property type="component" value="Chromosome I"/>
</dbReference>
<evidence type="ECO:0000313" key="2">
    <source>
        <dbReference type="EMBL" id="SDR82485.1"/>
    </source>
</evidence>
<dbReference type="PIRSF" id="PIRSF006910">
    <property type="entry name" value="NA_bind_Rv2694c_prd"/>
    <property type="match status" value="1"/>
</dbReference>
<dbReference type="STRING" id="630515.SAMN04489812_0024"/>
<dbReference type="InterPro" id="IPR012340">
    <property type="entry name" value="NA-bd_OB-fold"/>
</dbReference>
<gene>
    <name evidence="2" type="ORF">SAMN04489812_0024</name>
</gene>
<dbReference type="InterPro" id="IPR004365">
    <property type="entry name" value="NA-bd_OB_tRNA"/>
</dbReference>
<dbReference type="GO" id="GO:0003676">
    <property type="term" value="F:nucleic acid binding"/>
    <property type="evidence" value="ECO:0007669"/>
    <property type="project" value="InterPro"/>
</dbReference>
<dbReference type="Gene3D" id="2.40.50.140">
    <property type="entry name" value="Nucleic acid-binding proteins"/>
    <property type="match status" value="1"/>
</dbReference>
<protein>
    <recommendedName>
        <fullName evidence="1">OB domain-containing protein</fullName>
    </recommendedName>
</protein>
<organism evidence="2 3">
    <name type="scientific">Microlunatus soli</name>
    <dbReference type="NCBI Taxonomy" id="630515"/>
    <lineage>
        <taxon>Bacteria</taxon>
        <taxon>Bacillati</taxon>
        <taxon>Actinomycetota</taxon>
        <taxon>Actinomycetes</taxon>
        <taxon>Propionibacteriales</taxon>
        <taxon>Propionibacteriaceae</taxon>
        <taxon>Microlunatus</taxon>
    </lineage>
</organism>
<feature type="domain" description="OB" evidence="1">
    <location>
        <begin position="60"/>
        <end position="131"/>
    </location>
</feature>
<dbReference type="OrthoDB" id="3268233at2"/>
<dbReference type="RefSeq" id="WP_091517945.1">
    <property type="nucleotide sequence ID" value="NZ_LT629772.1"/>
</dbReference>
<dbReference type="CDD" id="cd04488">
    <property type="entry name" value="RecG_wedge_OBF"/>
    <property type="match status" value="1"/>
</dbReference>
<evidence type="ECO:0000313" key="3">
    <source>
        <dbReference type="Proteomes" id="UP000199103"/>
    </source>
</evidence>
<dbReference type="Pfam" id="PF01336">
    <property type="entry name" value="tRNA_anti-codon"/>
    <property type="match status" value="1"/>
</dbReference>
<dbReference type="InterPro" id="IPR016499">
    <property type="entry name" value="NucleicA-bd_Rv2694c_prd"/>
</dbReference>
<accession>A0A1H1M7V4</accession>
<reference evidence="2 3" key="1">
    <citation type="submission" date="2016-10" db="EMBL/GenBank/DDBJ databases">
        <authorList>
            <person name="de Groot N.N."/>
        </authorList>
    </citation>
    <scope>NUCLEOTIDE SEQUENCE [LARGE SCALE GENOMIC DNA]</scope>
    <source>
        <strain evidence="2 3">DSM 21800</strain>
    </source>
</reference>